<gene>
    <name evidence="1" type="ORF">METZ01_LOCUS279730</name>
</gene>
<dbReference type="EMBL" id="UINC01082265">
    <property type="protein sequence ID" value="SVC26876.1"/>
    <property type="molecule type" value="Genomic_DNA"/>
</dbReference>
<dbReference type="AlphaFoldDB" id="A0A382KRF1"/>
<dbReference type="Pfam" id="PF01063">
    <property type="entry name" value="Aminotran_4"/>
    <property type="match status" value="1"/>
</dbReference>
<dbReference type="InterPro" id="IPR001544">
    <property type="entry name" value="Aminotrans_IV"/>
</dbReference>
<evidence type="ECO:0008006" key="2">
    <source>
        <dbReference type="Google" id="ProtNLM"/>
    </source>
</evidence>
<accession>A0A382KRF1</accession>
<sequence>MAKEAKAFLNGQKVSLKDAKVGIMTHALHYGTAVFEGVRGNWNESKEKMIIFRLKEHYDRLLRGSNILKMNLGYTSQEMCDITVDLVKSNGYKEDVYIRPLA</sequence>
<proteinExistence type="predicted"/>
<dbReference type="GO" id="GO:0003824">
    <property type="term" value="F:catalytic activity"/>
    <property type="evidence" value="ECO:0007669"/>
    <property type="project" value="InterPro"/>
</dbReference>
<dbReference type="SUPFAM" id="SSF56752">
    <property type="entry name" value="D-aminoacid aminotransferase-like PLP-dependent enzymes"/>
    <property type="match status" value="1"/>
</dbReference>
<feature type="non-terminal residue" evidence="1">
    <location>
        <position position="102"/>
    </location>
</feature>
<evidence type="ECO:0000313" key="1">
    <source>
        <dbReference type="EMBL" id="SVC26876.1"/>
    </source>
</evidence>
<name>A0A382KRF1_9ZZZZ</name>
<protein>
    <recommendedName>
        <fullName evidence="2">Branched-chain amino acid aminotransferase</fullName>
    </recommendedName>
</protein>
<dbReference type="Gene3D" id="3.30.470.10">
    <property type="match status" value="1"/>
</dbReference>
<organism evidence="1">
    <name type="scientific">marine metagenome</name>
    <dbReference type="NCBI Taxonomy" id="408172"/>
    <lineage>
        <taxon>unclassified sequences</taxon>
        <taxon>metagenomes</taxon>
        <taxon>ecological metagenomes</taxon>
    </lineage>
</organism>
<dbReference type="InterPro" id="IPR036038">
    <property type="entry name" value="Aminotransferase-like"/>
</dbReference>
<reference evidence="1" key="1">
    <citation type="submission" date="2018-05" db="EMBL/GenBank/DDBJ databases">
        <authorList>
            <person name="Lanie J.A."/>
            <person name="Ng W.-L."/>
            <person name="Kazmierczak K.M."/>
            <person name="Andrzejewski T.M."/>
            <person name="Davidsen T.M."/>
            <person name="Wayne K.J."/>
            <person name="Tettelin H."/>
            <person name="Glass J.I."/>
            <person name="Rusch D."/>
            <person name="Podicherti R."/>
            <person name="Tsui H.-C.T."/>
            <person name="Winkler M.E."/>
        </authorList>
    </citation>
    <scope>NUCLEOTIDE SEQUENCE</scope>
</reference>
<dbReference type="InterPro" id="IPR043131">
    <property type="entry name" value="BCAT-like_N"/>
</dbReference>